<reference evidence="2 3" key="1">
    <citation type="journal article" date="2021" name="BMC Genomics">
        <title>Datura genome reveals duplications of psychoactive alkaloid biosynthetic genes and high mutation rate following tissue culture.</title>
        <authorList>
            <person name="Rajewski A."/>
            <person name="Carter-House D."/>
            <person name="Stajich J."/>
            <person name="Litt A."/>
        </authorList>
    </citation>
    <scope>NUCLEOTIDE SEQUENCE [LARGE SCALE GENOMIC DNA]</scope>
    <source>
        <strain evidence="2">AR-01</strain>
    </source>
</reference>
<accession>A0ABS8SR25</accession>
<comment type="caution">
    <text evidence="2">The sequence shown here is derived from an EMBL/GenBank/DDBJ whole genome shotgun (WGS) entry which is preliminary data.</text>
</comment>
<dbReference type="EMBL" id="JACEIK010000687">
    <property type="protein sequence ID" value="MCD7460929.1"/>
    <property type="molecule type" value="Genomic_DNA"/>
</dbReference>
<name>A0ABS8SR25_DATST</name>
<dbReference type="Pfam" id="PF00401">
    <property type="entry name" value="ATP-synt_DE"/>
    <property type="match status" value="1"/>
</dbReference>
<dbReference type="InterPro" id="IPR001469">
    <property type="entry name" value="ATP_synth_F1_dsu/esu"/>
</dbReference>
<dbReference type="PANTHER" id="PTHR13822:SF10">
    <property type="entry name" value="ATP SYNTHASE EPSILON CHAIN, CHLOROPLASTIC"/>
    <property type="match status" value="1"/>
</dbReference>
<evidence type="ECO:0000259" key="1">
    <source>
        <dbReference type="Pfam" id="PF00401"/>
    </source>
</evidence>
<evidence type="ECO:0000313" key="2">
    <source>
        <dbReference type="EMBL" id="MCD7460929.1"/>
    </source>
</evidence>
<dbReference type="Gene3D" id="6.10.140.480">
    <property type="match status" value="1"/>
</dbReference>
<dbReference type="Proteomes" id="UP000823775">
    <property type="component" value="Unassembled WGS sequence"/>
</dbReference>
<gene>
    <name evidence="2" type="ORF">HAX54_044781</name>
</gene>
<organism evidence="2 3">
    <name type="scientific">Datura stramonium</name>
    <name type="common">Jimsonweed</name>
    <name type="synonym">Common thornapple</name>
    <dbReference type="NCBI Taxonomy" id="4076"/>
    <lineage>
        <taxon>Eukaryota</taxon>
        <taxon>Viridiplantae</taxon>
        <taxon>Streptophyta</taxon>
        <taxon>Embryophyta</taxon>
        <taxon>Tracheophyta</taxon>
        <taxon>Spermatophyta</taxon>
        <taxon>Magnoliopsida</taxon>
        <taxon>eudicotyledons</taxon>
        <taxon>Gunneridae</taxon>
        <taxon>Pentapetalae</taxon>
        <taxon>asterids</taxon>
        <taxon>lamiids</taxon>
        <taxon>Solanales</taxon>
        <taxon>Solanaceae</taxon>
        <taxon>Solanoideae</taxon>
        <taxon>Datureae</taxon>
        <taxon>Datura</taxon>
    </lineage>
</organism>
<protein>
    <recommendedName>
        <fullName evidence="1">ATP synthase epsilon subunit C-terminal domain-containing protein</fullName>
    </recommendedName>
</protein>
<dbReference type="PANTHER" id="PTHR13822">
    <property type="entry name" value="ATP SYNTHASE DELTA/EPSILON CHAIN"/>
    <property type="match status" value="1"/>
</dbReference>
<feature type="domain" description="ATP synthase epsilon subunit C-terminal" evidence="1">
    <location>
        <begin position="78"/>
        <end position="121"/>
    </location>
</feature>
<keyword evidence="3" id="KW-1185">Reference proteome</keyword>
<evidence type="ECO:0000313" key="3">
    <source>
        <dbReference type="Proteomes" id="UP000823775"/>
    </source>
</evidence>
<sequence>MWITSRHIEAGRRAMTQNAPRGGKIWWAMKVLSRIPTDGTFDQEHPLDLGPPQFVCKMSLQECQSTEPPVTDVEKGSDIDPQEAQQTLEIAQANVKTVEGRRQKIEANLALQRARTRVEAINPIS</sequence>
<proteinExistence type="predicted"/>
<dbReference type="InterPro" id="IPR020547">
    <property type="entry name" value="ATP_synth_F1_esu_C"/>
</dbReference>